<evidence type="ECO:0000313" key="1">
    <source>
        <dbReference type="EMBL" id="MPD00869.1"/>
    </source>
</evidence>
<organism evidence="1 2">
    <name type="scientific">Portunus trituberculatus</name>
    <name type="common">Swimming crab</name>
    <name type="synonym">Neptunus trituberculatus</name>
    <dbReference type="NCBI Taxonomy" id="210409"/>
    <lineage>
        <taxon>Eukaryota</taxon>
        <taxon>Metazoa</taxon>
        <taxon>Ecdysozoa</taxon>
        <taxon>Arthropoda</taxon>
        <taxon>Crustacea</taxon>
        <taxon>Multicrustacea</taxon>
        <taxon>Malacostraca</taxon>
        <taxon>Eumalacostraca</taxon>
        <taxon>Eucarida</taxon>
        <taxon>Decapoda</taxon>
        <taxon>Pleocyemata</taxon>
        <taxon>Brachyura</taxon>
        <taxon>Eubrachyura</taxon>
        <taxon>Portunoidea</taxon>
        <taxon>Portunidae</taxon>
        <taxon>Portuninae</taxon>
        <taxon>Portunus</taxon>
    </lineage>
</organism>
<name>A0A5B7K6P1_PORTR</name>
<dbReference type="AlphaFoldDB" id="A0A5B7K6P1"/>
<gene>
    <name evidence="1" type="ORF">E2C01_096374</name>
</gene>
<dbReference type="EMBL" id="VSRR010124772">
    <property type="protein sequence ID" value="MPD00869.1"/>
    <property type="molecule type" value="Genomic_DNA"/>
</dbReference>
<keyword evidence="2" id="KW-1185">Reference proteome</keyword>
<reference evidence="1 2" key="1">
    <citation type="submission" date="2019-05" db="EMBL/GenBank/DDBJ databases">
        <title>Another draft genome of Portunus trituberculatus and its Hox gene families provides insights of decapod evolution.</title>
        <authorList>
            <person name="Jeong J.-H."/>
            <person name="Song I."/>
            <person name="Kim S."/>
            <person name="Choi T."/>
            <person name="Kim D."/>
            <person name="Ryu S."/>
            <person name="Kim W."/>
        </authorList>
    </citation>
    <scope>NUCLEOTIDE SEQUENCE [LARGE SCALE GENOMIC DNA]</scope>
    <source>
        <tissue evidence="1">Muscle</tissue>
    </source>
</reference>
<comment type="caution">
    <text evidence="1">The sequence shown here is derived from an EMBL/GenBank/DDBJ whole genome shotgun (WGS) entry which is preliminary data.</text>
</comment>
<evidence type="ECO:0000313" key="2">
    <source>
        <dbReference type="Proteomes" id="UP000324222"/>
    </source>
</evidence>
<accession>A0A5B7K6P1</accession>
<proteinExistence type="predicted"/>
<dbReference type="Proteomes" id="UP000324222">
    <property type="component" value="Unassembled WGS sequence"/>
</dbReference>
<sequence length="16" mass="1972">MRRPILTRTDGQKIRM</sequence>
<protein>
    <submittedName>
        <fullName evidence="1">Uncharacterized protein</fullName>
    </submittedName>
</protein>